<evidence type="ECO:0000256" key="1">
    <source>
        <dbReference type="SAM" id="MobiDB-lite"/>
    </source>
</evidence>
<evidence type="ECO:0000313" key="4">
    <source>
        <dbReference type="Proteomes" id="UP000839052"/>
    </source>
</evidence>
<sequence length="201" mass="21576">MNKLNFSALIGVVVALSLLGGCASTSQPALDQANNGAALMLSLQAEIAKFNAVQTAILKDRVASIKDQQSVMATYEIDFNFDEKLLLLAEKKDVVDLYKALTDLSDGRIKDEQALNTKLAEISAALDKLLTPLPDVSKDLTEAQTALAVLGEQLSVKERIAIVTDFAKTLDKAIKDNKQKIRDAQNLTPTAPVQEPKPAGA</sequence>
<dbReference type="Proteomes" id="UP000839052">
    <property type="component" value="Chromosome"/>
</dbReference>
<protein>
    <recommendedName>
        <fullName evidence="5">Lipoprotein</fullName>
    </recommendedName>
</protein>
<evidence type="ECO:0000256" key="2">
    <source>
        <dbReference type="SAM" id="SignalP"/>
    </source>
</evidence>
<dbReference type="PROSITE" id="PS51257">
    <property type="entry name" value="PROKAR_LIPOPROTEIN"/>
    <property type="match status" value="1"/>
</dbReference>
<accession>A0ABM8YYU8</accession>
<keyword evidence="2" id="KW-0732">Signal</keyword>
<dbReference type="RefSeq" id="WP_239796610.1">
    <property type="nucleotide sequence ID" value="NZ_OU912926.1"/>
</dbReference>
<feature type="signal peptide" evidence="2">
    <location>
        <begin position="1"/>
        <end position="23"/>
    </location>
</feature>
<keyword evidence="4" id="KW-1185">Reference proteome</keyword>
<feature type="chain" id="PRO_5046220567" description="Lipoprotein" evidence="2">
    <location>
        <begin position="24"/>
        <end position="201"/>
    </location>
</feature>
<organism evidence="3 4">
    <name type="scientific">Candidatus Nitrotoga arctica</name>
    <dbReference type="NCBI Taxonomy" id="453162"/>
    <lineage>
        <taxon>Bacteria</taxon>
        <taxon>Pseudomonadati</taxon>
        <taxon>Pseudomonadota</taxon>
        <taxon>Betaproteobacteria</taxon>
        <taxon>Nitrosomonadales</taxon>
        <taxon>Gallionellaceae</taxon>
        <taxon>Candidatus Nitrotoga</taxon>
    </lineage>
</organism>
<feature type="region of interest" description="Disordered" evidence="1">
    <location>
        <begin position="181"/>
        <end position="201"/>
    </location>
</feature>
<evidence type="ECO:0008006" key="5">
    <source>
        <dbReference type="Google" id="ProtNLM"/>
    </source>
</evidence>
<gene>
    <name evidence="3" type="ORF">NTG6680_1464</name>
</gene>
<evidence type="ECO:0000313" key="3">
    <source>
        <dbReference type="EMBL" id="CAG9932717.1"/>
    </source>
</evidence>
<name>A0ABM8YYU8_9PROT</name>
<dbReference type="EMBL" id="OU912926">
    <property type="protein sequence ID" value="CAG9932717.1"/>
    <property type="molecule type" value="Genomic_DNA"/>
</dbReference>
<proteinExistence type="predicted"/>
<reference evidence="3 4" key="1">
    <citation type="submission" date="2021-10" db="EMBL/GenBank/DDBJ databases">
        <authorList>
            <person name="Koch H."/>
        </authorList>
    </citation>
    <scope>NUCLEOTIDE SEQUENCE [LARGE SCALE GENOMIC DNA]</scope>
    <source>
        <strain evidence="3">6680</strain>
    </source>
</reference>